<evidence type="ECO:0000313" key="2">
    <source>
        <dbReference type="Proteomes" id="UP000054686"/>
    </source>
</evidence>
<dbReference type="AlphaFoldDB" id="A0A0V8RZW5"/>
<accession>A0A0V8RZW5</accession>
<dbReference type="RefSeq" id="WP_060566253.1">
    <property type="nucleotide sequence ID" value="NZ_CP040006.1"/>
</dbReference>
<gene>
    <name evidence="1" type="ORF">APY09_03910</name>
</gene>
<dbReference type="OrthoDB" id="3251874at2"/>
<organism evidence="1 2">
    <name type="scientific">Schaalia odontolytica</name>
    <dbReference type="NCBI Taxonomy" id="1660"/>
    <lineage>
        <taxon>Bacteria</taxon>
        <taxon>Bacillati</taxon>
        <taxon>Actinomycetota</taxon>
        <taxon>Actinomycetes</taxon>
        <taxon>Actinomycetales</taxon>
        <taxon>Actinomycetaceae</taxon>
        <taxon>Schaalia</taxon>
    </lineage>
</organism>
<proteinExistence type="predicted"/>
<sequence>MTPGFSLRRMVFRRRYLHALVTTDPHEAVTHCINYWASRWRSTPVETPGMREQLAQHGWVGTEIADGLDTLGGLFSTVTDAIARSDLFPQSASQPASQPAATARYQTSRILIAARPWSAEGRPASEVWCFDTRVSQRNTPTTKEDVGHYLQDLAVTLQLDELLLAQPELLFEGDLPTDHLFAGRSVIAMRQAAKKESRRGR</sequence>
<comment type="caution">
    <text evidence="1">The sequence shown here is derived from an EMBL/GenBank/DDBJ whole genome shotgun (WGS) entry which is preliminary data.</text>
</comment>
<name>A0A0V8RZW5_9ACTO</name>
<protein>
    <submittedName>
        <fullName evidence="1">Uncharacterized protein</fullName>
    </submittedName>
</protein>
<dbReference type="EMBL" id="LLVT01000001">
    <property type="protein sequence ID" value="KSW13498.1"/>
    <property type="molecule type" value="Genomic_DNA"/>
</dbReference>
<evidence type="ECO:0000313" key="1">
    <source>
        <dbReference type="EMBL" id="KSW13498.1"/>
    </source>
</evidence>
<dbReference type="Proteomes" id="UP000054686">
    <property type="component" value="Unassembled WGS sequence"/>
</dbReference>
<reference evidence="1 2" key="1">
    <citation type="submission" date="2015-10" db="EMBL/GenBank/DDBJ databases">
        <title>Draft Genome of Actinomyces odontolyticus subsp. actinosynbacter strain XH001.</title>
        <authorList>
            <person name="Mclean J.S."/>
            <person name="He X."/>
        </authorList>
    </citation>
    <scope>NUCLEOTIDE SEQUENCE [LARGE SCALE GENOMIC DNA]</scope>
    <source>
        <strain evidence="1 2">XH001</strain>
    </source>
</reference>